<dbReference type="PANTHER" id="PTHR34385:SF1">
    <property type="entry name" value="PEPTIDOGLYCAN L-ALANYL-D-GLUTAMATE ENDOPEPTIDASE CWLK"/>
    <property type="match status" value="1"/>
</dbReference>
<dbReference type="InterPro" id="IPR052179">
    <property type="entry name" value="DD-CPase-like"/>
</dbReference>
<evidence type="ECO:0000256" key="1">
    <source>
        <dbReference type="SAM" id="MobiDB-lite"/>
    </source>
</evidence>
<feature type="compositionally biased region" description="Polar residues" evidence="1">
    <location>
        <begin position="160"/>
        <end position="170"/>
    </location>
</feature>
<feature type="compositionally biased region" description="Basic and acidic residues" evidence="1">
    <location>
        <begin position="171"/>
        <end position="187"/>
    </location>
</feature>
<dbReference type="EMBL" id="JROO01000038">
    <property type="protein sequence ID" value="KIH97461.1"/>
    <property type="molecule type" value="Genomic_DNA"/>
</dbReference>
<dbReference type="InterPro" id="IPR003709">
    <property type="entry name" value="VanY-like_core_dom"/>
</dbReference>
<feature type="compositionally biased region" description="Basic and acidic residues" evidence="1">
    <location>
        <begin position="46"/>
        <end position="61"/>
    </location>
</feature>
<name>A0A0C2J7N3_9ACTN</name>
<accession>A0A0C2J7N3</accession>
<protein>
    <submittedName>
        <fullName evidence="3">Peptidase M15</fullName>
    </submittedName>
</protein>
<feature type="domain" description="D-alanyl-D-alanine carboxypeptidase-like core" evidence="2">
    <location>
        <begin position="255"/>
        <end position="363"/>
    </location>
</feature>
<dbReference type="CDD" id="cd14814">
    <property type="entry name" value="Peptidase_M15"/>
    <property type="match status" value="1"/>
</dbReference>
<dbReference type="InterPro" id="IPR009045">
    <property type="entry name" value="Zn_M74/Hedgehog-like"/>
</dbReference>
<organism evidence="3 4">
    <name type="scientific">Streptomonospora alba</name>
    <dbReference type="NCBI Taxonomy" id="183763"/>
    <lineage>
        <taxon>Bacteria</taxon>
        <taxon>Bacillati</taxon>
        <taxon>Actinomycetota</taxon>
        <taxon>Actinomycetes</taxon>
        <taxon>Streptosporangiales</taxon>
        <taxon>Nocardiopsidaceae</taxon>
        <taxon>Streptomonospora</taxon>
    </lineage>
</organism>
<dbReference type="GO" id="GO:0006508">
    <property type="term" value="P:proteolysis"/>
    <property type="evidence" value="ECO:0007669"/>
    <property type="project" value="InterPro"/>
</dbReference>
<proteinExistence type="predicted"/>
<dbReference type="STRING" id="183763.LP52_19265"/>
<dbReference type="AlphaFoldDB" id="A0A0C2J7N3"/>
<dbReference type="Gene3D" id="3.30.1380.10">
    <property type="match status" value="1"/>
</dbReference>
<dbReference type="Proteomes" id="UP000031675">
    <property type="component" value="Unassembled WGS sequence"/>
</dbReference>
<reference evidence="4" key="1">
    <citation type="journal article" date="2015" name="Chem. Biol.">
        <title>Structure, bioactivity, and resistance mechanism of streptomonomicin, an unusual lasso Peptide from an understudied halophilic actinomycete.</title>
        <authorList>
            <person name="Metelev M."/>
            <person name="Tietz J.I."/>
            <person name="Melby J.O."/>
            <person name="Blair P.M."/>
            <person name="Zhu L."/>
            <person name="Livnat I."/>
            <person name="Severinov K."/>
            <person name="Mitchell D.A."/>
        </authorList>
    </citation>
    <scope>NUCLEOTIDE SEQUENCE [LARGE SCALE GENOMIC DNA]</scope>
    <source>
        <strain evidence="4">YIM 90003</strain>
    </source>
</reference>
<evidence type="ECO:0000313" key="4">
    <source>
        <dbReference type="Proteomes" id="UP000031675"/>
    </source>
</evidence>
<sequence>MATRLSEIRTRLDGLYERADERIAEYTEAAERLKEAEQASESADLAAERAGERAEDAREQAADYAAAASMGADLSPALAWSSPRGPQEALDRRSDLALLGHRRGNAVDTADAALSAADTLSGRAEEAEEVRRDAAEEAAEAEEEAVEAVAEQEDALAGITSEQSRVQSKLEQARDDTGRLEREREQALEQARAAAGDGADAHGGTDGAAAAAGGGTGSSGTQEDGTGACTASGAVGHPNGRIPASALCALPQPGERLRADAAAAFIELDGAFRERFGRPACVTDSYRPFSDQVRLFREQAAGTAASPGTSAHGRGTAVDLCGGVSRHGSAEYAWMAANAPAYGWRNPPWAQDGFEPWHWEYTG</sequence>
<dbReference type="Pfam" id="PF02557">
    <property type="entry name" value="VanY"/>
    <property type="match status" value="1"/>
</dbReference>
<comment type="caution">
    <text evidence="3">The sequence shown here is derived from an EMBL/GenBank/DDBJ whole genome shotgun (WGS) entry which is preliminary data.</text>
</comment>
<feature type="region of interest" description="Disordered" evidence="1">
    <location>
        <begin position="32"/>
        <end position="67"/>
    </location>
</feature>
<feature type="compositionally biased region" description="Basic and acidic residues" evidence="1">
    <location>
        <begin position="123"/>
        <end position="135"/>
    </location>
</feature>
<feature type="compositionally biased region" description="Acidic residues" evidence="1">
    <location>
        <begin position="136"/>
        <end position="154"/>
    </location>
</feature>
<evidence type="ECO:0000313" key="3">
    <source>
        <dbReference type="EMBL" id="KIH97461.1"/>
    </source>
</evidence>
<dbReference type="OrthoDB" id="5496837at2"/>
<keyword evidence="4" id="KW-1185">Reference proteome</keyword>
<dbReference type="GO" id="GO:0008233">
    <property type="term" value="F:peptidase activity"/>
    <property type="evidence" value="ECO:0007669"/>
    <property type="project" value="InterPro"/>
</dbReference>
<gene>
    <name evidence="3" type="ORF">LP52_19265</name>
</gene>
<dbReference type="PANTHER" id="PTHR34385">
    <property type="entry name" value="D-ALANYL-D-ALANINE CARBOXYPEPTIDASE"/>
    <property type="match status" value="1"/>
</dbReference>
<feature type="compositionally biased region" description="Low complexity" evidence="1">
    <location>
        <begin position="188"/>
        <end position="198"/>
    </location>
</feature>
<feature type="region of interest" description="Disordered" evidence="1">
    <location>
        <begin position="118"/>
        <end position="232"/>
    </location>
</feature>
<evidence type="ECO:0000259" key="2">
    <source>
        <dbReference type="Pfam" id="PF02557"/>
    </source>
</evidence>
<dbReference type="SUPFAM" id="SSF55166">
    <property type="entry name" value="Hedgehog/DD-peptidase"/>
    <property type="match status" value="1"/>
</dbReference>